<dbReference type="AlphaFoldDB" id="A0A972K265"/>
<dbReference type="Proteomes" id="UP000641588">
    <property type="component" value="Unassembled WGS sequence"/>
</dbReference>
<comment type="subcellular location">
    <subcellularLocation>
        <location evidence="1">Membrane</location>
        <topology evidence="1">Multi-pass membrane protein</topology>
    </subcellularLocation>
</comment>
<evidence type="ECO:0000256" key="4">
    <source>
        <dbReference type="ARBA" id="ARBA00023136"/>
    </source>
</evidence>
<comment type="caution">
    <text evidence="5">The sequence shown here is derived from an EMBL/GenBank/DDBJ whole genome shotgun (WGS) entry which is preliminary data.</text>
</comment>
<evidence type="ECO:0008006" key="7">
    <source>
        <dbReference type="Google" id="ProtNLM"/>
    </source>
</evidence>
<sequence>MNIALWIVQGLLALMFITAGTMKAFQYEKAKTSLPWVKDSSKGLVTFIGVSELLGGLGLILPQATGVVEPPLFN</sequence>
<dbReference type="RefSeq" id="WP_171655676.1">
    <property type="nucleotide sequence ID" value="NZ_WHOD01000111.1"/>
</dbReference>
<organism evidence="5 6">
    <name type="scientific">Paenibacillus foliorum</name>
    <dbReference type="NCBI Taxonomy" id="2654974"/>
    <lineage>
        <taxon>Bacteria</taxon>
        <taxon>Bacillati</taxon>
        <taxon>Bacillota</taxon>
        <taxon>Bacilli</taxon>
        <taxon>Bacillales</taxon>
        <taxon>Paenibacillaceae</taxon>
        <taxon>Paenibacillus</taxon>
    </lineage>
</organism>
<evidence type="ECO:0000256" key="1">
    <source>
        <dbReference type="ARBA" id="ARBA00004141"/>
    </source>
</evidence>
<dbReference type="Pfam" id="PF13564">
    <property type="entry name" value="DoxX_2"/>
    <property type="match status" value="1"/>
</dbReference>
<dbReference type="GO" id="GO:0016020">
    <property type="term" value="C:membrane"/>
    <property type="evidence" value="ECO:0007669"/>
    <property type="project" value="UniProtKB-SubCell"/>
</dbReference>
<dbReference type="EMBL" id="WHOD01000111">
    <property type="protein sequence ID" value="NOU97419.1"/>
    <property type="molecule type" value="Genomic_DNA"/>
</dbReference>
<keyword evidence="2" id="KW-0812">Transmembrane</keyword>
<evidence type="ECO:0000313" key="5">
    <source>
        <dbReference type="EMBL" id="NOU97419.1"/>
    </source>
</evidence>
<keyword evidence="3" id="KW-1133">Transmembrane helix</keyword>
<gene>
    <name evidence="5" type="ORF">GC093_29940</name>
</gene>
<reference evidence="5" key="1">
    <citation type="submission" date="2019-10" db="EMBL/GenBank/DDBJ databases">
        <title>Description of Paenibacillus glebae sp. nov.</title>
        <authorList>
            <person name="Carlier A."/>
            <person name="Qi S."/>
        </authorList>
    </citation>
    <scope>NUCLEOTIDE SEQUENCE</scope>
    <source>
        <strain evidence="5">LMG 31456</strain>
    </source>
</reference>
<accession>A0A972K265</accession>
<protein>
    <recommendedName>
        <fullName evidence="7">DoxX family protein</fullName>
    </recommendedName>
</protein>
<evidence type="ECO:0000256" key="3">
    <source>
        <dbReference type="ARBA" id="ARBA00022989"/>
    </source>
</evidence>
<evidence type="ECO:0000313" key="6">
    <source>
        <dbReference type="Proteomes" id="UP000641588"/>
    </source>
</evidence>
<evidence type="ECO:0000256" key="2">
    <source>
        <dbReference type="ARBA" id="ARBA00022692"/>
    </source>
</evidence>
<proteinExistence type="predicted"/>
<keyword evidence="6" id="KW-1185">Reference proteome</keyword>
<dbReference type="InterPro" id="IPR032808">
    <property type="entry name" value="DoxX"/>
</dbReference>
<keyword evidence="4" id="KW-0472">Membrane</keyword>
<name>A0A972K265_9BACL</name>